<name>A0ABQ8UJZ4_9EUKA</name>
<proteinExistence type="predicted"/>
<organism evidence="2 3">
    <name type="scientific">Paratrimastix pyriformis</name>
    <dbReference type="NCBI Taxonomy" id="342808"/>
    <lineage>
        <taxon>Eukaryota</taxon>
        <taxon>Metamonada</taxon>
        <taxon>Preaxostyla</taxon>
        <taxon>Paratrimastigidae</taxon>
        <taxon>Paratrimastix</taxon>
    </lineage>
</organism>
<evidence type="ECO:0000256" key="1">
    <source>
        <dbReference type="SAM" id="MobiDB-lite"/>
    </source>
</evidence>
<comment type="caution">
    <text evidence="2">The sequence shown here is derived from an EMBL/GenBank/DDBJ whole genome shotgun (WGS) entry which is preliminary data.</text>
</comment>
<feature type="compositionally biased region" description="Basic residues" evidence="1">
    <location>
        <begin position="58"/>
        <end position="70"/>
    </location>
</feature>
<dbReference type="Proteomes" id="UP001141327">
    <property type="component" value="Unassembled WGS sequence"/>
</dbReference>
<feature type="region of interest" description="Disordered" evidence="1">
    <location>
        <begin position="1"/>
        <end position="22"/>
    </location>
</feature>
<dbReference type="EMBL" id="JAPMOS010000018">
    <property type="protein sequence ID" value="KAJ4459551.1"/>
    <property type="molecule type" value="Genomic_DNA"/>
</dbReference>
<gene>
    <name evidence="2" type="ORF">PAPYR_4267</name>
</gene>
<protein>
    <submittedName>
        <fullName evidence="2">Uncharacterized protein</fullName>
    </submittedName>
</protein>
<keyword evidence="3" id="KW-1185">Reference proteome</keyword>
<sequence>MGKTTPAGIQPPRSVGSGLALTPGQEPMGAHCFCLGKSEAIEGVHMGHQNSKNAVIKGRSRAQPKQHAKKVGGGFR</sequence>
<reference evidence="2" key="1">
    <citation type="journal article" date="2022" name="bioRxiv">
        <title>Genomics of Preaxostyla Flagellates Illuminates Evolutionary Transitions and the Path Towards Mitochondrial Loss.</title>
        <authorList>
            <person name="Novak L.V.F."/>
            <person name="Treitli S.C."/>
            <person name="Pyrih J."/>
            <person name="Halakuc P."/>
            <person name="Pipaliya S.V."/>
            <person name="Vacek V."/>
            <person name="Brzon O."/>
            <person name="Soukal P."/>
            <person name="Eme L."/>
            <person name="Dacks J.B."/>
            <person name="Karnkowska A."/>
            <person name="Elias M."/>
            <person name="Hampl V."/>
        </authorList>
    </citation>
    <scope>NUCLEOTIDE SEQUENCE</scope>
    <source>
        <strain evidence="2">RCP-MX</strain>
    </source>
</reference>
<evidence type="ECO:0000313" key="3">
    <source>
        <dbReference type="Proteomes" id="UP001141327"/>
    </source>
</evidence>
<feature type="region of interest" description="Disordered" evidence="1">
    <location>
        <begin position="54"/>
        <end position="76"/>
    </location>
</feature>
<accession>A0ABQ8UJZ4</accession>
<evidence type="ECO:0000313" key="2">
    <source>
        <dbReference type="EMBL" id="KAJ4459551.1"/>
    </source>
</evidence>